<name>A0A6J7CDU9_9ZZZZ</name>
<dbReference type="PANTHER" id="PTHR46066">
    <property type="entry name" value="CHITINASE DOMAIN-CONTAINING PROTEIN 1 FAMILY MEMBER"/>
    <property type="match status" value="1"/>
</dbReference>
<dbReference type="InterPro" id="IPR011583">
    <property type="entry name" value="Chitinase_II/V-like_cat"/>
</dbReference>
<evidence type="ECO:0000259" key="3">
    <source>
        <dbReference type="PROSITE" id="PS51910"/>
    </source>
</evidence>
<keyword evidence="2" id="KW-0326">Glycosidase</keyword>
<accession>A0A6J7CDU9</accession>
<dbReference type="GO" id="GO:0005975">
    <property type="term" value="P:carbohydrate metabolic process"/>
    <property type="evidence" value="ECO:0007669"/>
    <property type="project" value="InterPro"/>
</dbReference>
<evidence type="ECO:0000313" key="4">
    <source>
        <dbReference type="EMBL" id="CAB4855920.1"/>
    </source>
</evidence>
<dbReference type="Gene3D" id="3.20.20.80">
    <property type="entry name" value="Glycosidases"/>
    <property type="match status" value="1"/>
</dbReference>
<dbReference type="Pfam" id="PF00704">
    <property type="entry name" value="Glyco_hydro_18"/>
    <property type="match status" value="1"/>
</dbReference>
<dbReference type="PROSITE" id="PS51910">
    <property type="entry name" value="GH18_2"/>
    <property type="match status" value="1"/>
</dbReference>
<dbReference type="InterPro" id="IPR001223">
    <property type="entry name" value="Glyco_hydro18_cat"/>
</dbReference>
<sequence>MVRKFRVATALAICAAICISLPVSWADNQPRTIVSGWIPYYSVKTVMPFIKKIPSTTAAILGAPVTCEANEYSPEDLALLNSSYLYANKDLMKEVMPFWFTLKSPTIIRNDYTTGNPSWPMADTLCLMRKTGLKIIPTITDGTDKLVLASYLAKSEIRGTIVTSIVDLVNKNGFDGIDLDFEGFAFVDGNTTWAKTAPNWVLFIRELSTQLHLSQKLLSVTAPYAFNPSEKQKGYTVYAWADIAASIDRLRIMTYDYSVAKPGPIGPISWTEKTLKYAISIMPASKVFIGLPGYGRDWITSIVGTCPTSAPPGLTKSAKAATFKMSYATAKAAIDQAVPVFDEKNSEATYSYVKTFNGLTPKGSATSCVVSRTVWYQNERSFTERMNLVAQYRLGGAALWTLGMEDAGATTAMRNVALAIAPDIVTSQLTIQNSEANQVSYGDIFLLNGLLTFNDKSPVAELAVSIEMKRANEITWTKIAESTTDRDGAISVPITLAESAAFRMRTEGTWERAESVSNEQNVSVRPKITINHPSSIRRGDPIEVKGFVLPRTSGASVIIQRMIAGKWQNGATSSLTDFNGEFVLKASQSERGVITMRIQVGNGAQTFYSQEFSVVVR</sequence>
<dbReference type="SUPFAM" id="SSF51445">
    <property type="entry name" value="(Trans)glycosidases"/>
    <property type="match status" value="1"/>
</dbReference>
<gene>
    <name evidence="4" type="ORF">UFOPK3342_00115</name>
</gene>
<evidence type="ECO:0000256" key="1">
    <source>
        <dbReference type="ARBA" id="ARBA00022801"/>
    </source>
</evidence>
<organism evidence="4">
    <name type="scientific">freshwater metagenome</name>
    <dbReference type="NCBI Taxonomy" id="449393"/>
    <lineage>
        <taxon>unclassified sequences</taxon>
        <taxon>metagenomes</taxon>
        <taxon>ecological metagenomes</taxon>
    </lineage>
</organism>
<dbReference type="InterPro" id="IPR017853">
    <property type="entry name" value="GH"/>
</dbReference>
<dbReference type="AlphaFoldDB" id="A0A6J7CDU9"/>
<feature type="domain" description="GH18" evidence="3">
    <location>
        <begin position="59"/>
        <end position="420"/>
    </location>
</feature>
<dbReference type="Gene3D" id="3.10.50.10">
    <property type="match status" value="1"/>
</dbReference>
<protein>
    <submittedName>
        <fullName evidence="4">Unannotated protein</fullName>
    </submittedName>
</protein>
<dbReference type="GO" id="GO:0008061">
    <property type="term" value="F:chitin binding"/>
    <property type="evidence" value="ECO:0007669"/>
    <property type="project" value="InterPro"/>
</dbReference>
<dbReference type="GO" id="GO:0004553">
    <property type="term" value="F:hydrolase activity, hydrolyzing O-glycosyl compounds"/>
    <property type="evidence" value="ECO:0007669"/>
    <property type="project" value="InterPro"/>
</dbReference>
<reference evidence="4" key="1">
    <citation type="submission" date="2020-05" db="EMBL/GenBank/DDBJ databases">
        <authorList>
            <person name="Chiriac C."/>
            <person name="Salcher M."/>
            <person name="Ghai R."/>
            <person name="Kavagutti S V."/>
        </authorList>
    </citation>
    <scope>NUCLEOTIDE SEQUENCE</scope>
</reference>
<dbReference type="PROSITE" id="PS01095">
    <property type="entry name" value="GH18_1"/>
    <property type="match status" value="1"/>
</dbReference>
<dbReference type="InterPro" id="IPR001579">
    <property type="entry name" value="Glyco_hydro_18_chit_AS"/>
</dbReference>
<dbReference type="InterPro" id="IPR029070">
    <property type="entry name" value="Chitinase_insertion_sf"/>
</dbReference>
<proteinExistence type="predicted"/>
<keyword evidence="1" id="KW-0378">Hydrolase</keyword>
<dbReference type="PANTHER" id="PTHR46066:SF2">
    <property type="entry name" value="CHITINASE DOMAIN-CONTAINING PROTEIN 1"/>
    <property type="match status" value="1"/>
</dbReference>
<dbReference type="SMART" id="SM00636">
    <property type="entry name" value="Glyco_18"/>
    <property type="match status" value="1"/>
</dbReference>
<dbReference type="EMBL" id="CAFBLH010000002">
    <property type="protein sequence ID" value="CAB4855920.1"/>
    <property type="molecule type" value="Genomic_DNA"/>
</dbReference>
<evidence type="ECO:0000256" key="2">
    <source>
        <dbReference type="ARBA" id="ARBA00023295"/>
    </source>
</evidence>